<dbReference type="RefSeq" id="WP_090396199.1">
    <property type="nucleotide sequence ID" value="NZ_FNEN01000002.1"/>
</dbReference>
<evidence type="ECO:0000256" key="1">
    <source>
        <dbReference type="SAM" id="Phobius"/>
    </source>
</evidence>
<proteinExistence type="predicted"/>
<keyword evidence="1" id="KW-1133">Transmembrane helix</keyword>
<name>A0A1G8KU11_9BACI</name>
<gene>
    <name evidence="2" type="ORF">SAMN04488123_102301</name>
</gene>
<accession>A0A1G8KU11</accession>
<keyword evidence="1" id="KW-0472">Membrane</keyword>
<organism evidence="2 3">
    <name type="scientific">Natribacillus halophilus</name>
    <dbReference type="NCBI Taxonomy" id="549003"/>
    <lineage>
        <taxon>Bacteria</taxon>
        <taxon>Bacillati</taxon>
        <taxon>Bacillota</taxon>
        <taxon>Bacilli</taxon>
        <taxon>Bacillales</taxon>
        <taxon>Bacillaceae</taxon>
        <taxon>Natribacillus</taxon>
    </lineage>
</organism>
<dbReference type="InterPro" id="IPR009526">
    <property type="entry name" value="DUF1146"/>
</dbReference>
<feature type="transmembrane region" description="Helical" evidence="1">
    <location>
        <begin position="12"/>
        <end position="29"/>
    </location>
</feature>
<dbReference type="OrthoDB" id="1651016at2"/>
<evidence type="ECO:0000313" key="2">
    <source>
        <dbReference type="EMBL" id="SDI46852.1"/>
    </source>
</evidence>
<feature type="transmembrane region" description="Helical" evidence="1">
    <location>
        <begin position="49"/>
        <end position="69"/>
    </location>
</feature>
<protein>
    <submittedName>
        <fullName evidence="2">Conserved hypothetical integral membrane protein</fullName>
    </submittedName>
</protein>
<dbReference type="Proteomes" id="UP000198853">
    <property type="component" value="Unassembled WGS sequence"/>
</dbReference>
<dbReference type="EMBL" id="FNEN01000002">
    <property type="protein sequence ID" value="SDI46852.1"/>
    <property type="molecule type" value="Genomic_DNA"/>
</dbReference>
<evidence type="ECO:0000313" key="3">
    <source>
        <dbReference type="Proteomes" id="UP000198853"/>
    </source>
</evidence>
<keyword evidence="1" id="KW-0812">Transmembrane</keyword>
<dbReference type="AlphaFoldDB" id="A0A1G8KU11"/>
<sequence length="79" mass="9201">MPGEIEFGQQALLHIFFNLFVLVIVWWSLQAFKFDVLVRHPQSAKGVMLFILVAIAITHLVSSFFLDYLNEALNLRYLF</sequence>
<dbReference type="Pfam" id="PF06612">
    <property type="entry name" value="DUF1146"/>
    <property type="match status" value="1"/>
</dbReference>
<reference evidence="2 3" key="1">
    <citation type="submission" date="2016-10" db="EMBL/GenBank/DDBJ databases">
        <authorList>
            <person name="de Groot N.N."/>
        </authorList>
    </citation>
    <scope>NUCLEOTIDE SEQUENCE [LARGE SCALE GENOMIC DNA]</scope>
    <source>
        <strain evidence="2 3">DSM 21771</strain>
    </source>
</reference>
<keyword evidence="3" id="KW-1185">Reference proteome</keyword>